<proteinExistence type="predicted"/>
<dbReference type="GO" id="GO:0044281">
    <property type="term" value="P:small molecule metabolic process"/>
    <property type="evidence" value="ECO:0007669"/>
    <property type="project" value="UniProtKB-ARBA"/>
</dbReference>
<dbReference type="SUPFAM" id="SSF56784">
    <property type="entry name" value="HAD-like"/>
    <property type="match status" value="1"/>
</dbReference>
<dbReference type="GO" id="GO:0016787">
    <property type="term" value="F:hydrolase activity"/>
    <property type="evidence" value="ECO:0007669"/>
    <property type="project" value="UniProtKB-KW"/>
</dbReference>
<evidence type="ECO:0000313" key="5">
    <source>
        <dbReference type="Proteomes" id="UP000782312"/>
    </source>
</evidence>
<keyword evidence="2 4" id="KW-0378">Hydrolase</keyword>
<dbReference type="NCBIfam" id="TIGR01549">
    <property type="entry name" value="HAD-SF-IA-v1"/>
    <property type="match status" value="1"/>
</dbReference>
<sequence length="261" mass="29050">MTRPASAEGRFRAVAFDLFDTLVDFDPQRIPEVIIDGRRERTTSRAAYDALFEAGYHLPNYPAFHLLWLDTSRELWEERNRSPEYLEVSSTERFRRLLDRLVSIPGPKKEEAAALARDTHMEAIIGSAGFPAARFAMLDRIREAGLRMGVISNFDHTPAAHRLLERRGLSGYLDVVVVSEEEGFRKPAPRLFLKAAGGLGAVPGEALFVGDDFEADVRGAQAAGMPCAWLNRRGEASPEGAAPPDFEIRKVEETLRLLSLA</sequence>
<accession>A0A932I0Q1</accession>
<gene>
    <name evidence="4" type="ORF">HYZ11_06650</name>
</gene>
<name>A0A932I0Q1_UNCTE</name>
<dbReference type="Pfam" id="PF00702">
    <property type="entry name" value="Hydrolase"/>
    <property type="match status" value="1"/>
</dbReference>
<dbReference type="Gene3D" id="1.20.120.710">
    <property type="entry name" value="Haloacid dehalogenase hydrolase-like domain"/>
    <property type="match status" value="1"/>
</dbReference>
<dbReference type="PRINTS" id="PR00413">
    <property type="entry name" value="HADHALOGNASE"/>
</dbReference>
<reference evidence="4" key="1">
    <citation type="submission" date="2020-07" db="EMBL/GenBank/DDBJ databases">
        <title>Huge and variable diversity of episymbiotic CPR bacteria and DPANN archaea in groundwater ecosystems.</title>
        <authorList>
            <person name="He C.Y."/>
            <person name="Keren R."/>
            <person name="Whittaker M."/>
            <person name="Farag I.F."/>
            <person name="Doudna J."/>
            <person name="Cate J.H.D."/>
            <person name="Banfield J.F."/>
        </authorList>
    </citation>
    <scope>NUCLEOTIDE SEQUENCE</scope>
    <source>
        <strain evidence="4">NC_groundwater_763_Ag_S-0.2um_68_21</strain>
    </source>
</reference>
<keyword evidence="3" id="KW-0460">Magnesium</keyword>
<evidence type="ECO:0000313" key="4">
    <source>
        <dbReference type="EMBL" id="MBI3127266.1"/>
    </source>
</evidence>
<dbReference type="SFLD" id="SFLDS00003">
    <property type="entry name" value="Haloacid_Dehalogenase"/>
    <property type="match status" value="1"/>
</dbReference>
<dbReference type="NCBIfam" id="TIGR01509">
    <property type="entry name" value="HAD-SF-IA-v3"/>
    <property type="match status" value="1"/>
</dbReference>
<dbReference type="InterPro" id="IPR006439">
    <property type="entry name" value="HAD-SF_hydro_IA"/>
</dbReference>
<dbReference type="EMBL" id="JACPUR010000017">
    <property type="protein sequence ID" value="MBI3127266.1"/>
    <property type="molecule type" value="Genomic_DNA"/>
</dbReference>
<dbReference type="InterPro" id="IPR051400">
    <property type="entry name" value="HAD-like_hydrolase"/>
</dbReference>
<evidence type="ECO:0000256" key="3">
    <source>
        <dbReference type="ARBA" id="ARBA00022842"/>
    </source>
</evidence>
<dbReference type="SFLD" id="SFLDG01129">
    <property type="entry name" value="C1.5:_HAD__Beta-PGM__Phosphata"/>
    <property type="match status" value="1"/>
</dbReference>
<evidence type="ECO:0000256" key="2">
    <source>
        <dbReference type="ARBA" id="ARBA00022801"/>
    </source>
</evidence>
<dbReference type="Proteomes" id="UP000782312">
    <property type="component" value="Unassembled WGS sequence"/>
</dbReference>
<dbReference type="AlphaFoldDB" id="A0A932I0Q1"/>
<comment type="caution">
    <text evidence="4">The sequence shown here is derived from an EMBL/GenBank/DDBJ whole genome shotgun (WGS) entry which is preliminary data.</text>
</comment>
<dbReference type="Gene3D" id="3.40.50.1000">
    <property type="entry name" value="HAD superfamily/HAD-like"/>
    <property type="match status" value="1"/>
</dbReference>
<dbReference type="InterPro" id="IPR036412">
    <property type="entry name" value="HAD-like_sf"/>
</dbReference>
<dbReference type="PANTHER" id="PTHR46470">
    <property type="entry name" value="N-ACYLNEURAMINATE-9-PHOSPHATASE"/>
    <property type="match status" value="1"/>
</dbReference>
<evidence type="ECO:0000256" key="1">
    <source>
        <dbReference type="ARBA" id="ARBA00001946"/>
    </source>
</evidence>
<protein>
    <submittedName>
        <fullName evidence="4">HAD family hydrolase</fullName>
    </submittedName>
</protein>
<organism evidence="4 5">
    <name type="scientific">Tectimicrobiota bacterium</name>
    <dbReference type="NCBI Taxonomy" id="2528274"/>
    <lineage>
        <taxon>Bacteria</taxon>
        <taxon>Pseudomonadati</taxon>
        <taxon>Nitrospinota/Tectimicrobiota group</taxon>
        <taxon>Candidatus Tectimicrobiota</taxon>
    </lineage>
</organism>
<dbReference type="InterPro" id="IPR023214">
    <property type="entry name" value="HAD_sf"/>
</dbReference>
<comment type="cofactor">
    <cofactor evidence="1">
        <name>Mg(2+)</name>
        <dbReference type="ChEBI" id="CHEBI:18420"/>
    </cofactor>
</comment>